<comment type="caution">
    <text evidence="2">The sequence shown here is derived from an EMBL/GenBank/DDBJ whole genome shotgun (WGS) entry which is preliminary data.</text>
</comment>
<sequence>MIDNRILLESGMALVVLVACLFFLIKRGRQGQDFYDILYISDGKLTILAGIPISYSLEDISRVEFSTFATTKSGFTNFMGQLRIIKKDGRISRPYWFDSSVLYQKFVTKSTKEEMEETIHMLMAKLESQGISSRMVGMK</sequence>
<protein>
    <submittedName>
        <fullName evidence="2">Uncharacterized protein</fullName>
    </submittedName>
</protein>
<gene>
    <name evidence="2" type="ORF">EII38_07345</name>
</gene>
<accession>A0A3P1VCH2</accession>
<dbReference type="AlphaFoldDB" id="A0A3P1VCH2"/>
<feature type="transmembrane region" description="Helical" evidence="1">
    <location>
        <begin position="6"/>
        <end position="25"/>
    </location>
</feature>
<dbReference type="EMBL" id="RQZA01000006">
    <property type="protein sequence ID" value="RRD31085.1"/>
    <property type="molecule type" value="Genomic_DNA"/>
</dbReference>
<proteinExistence type="predicted"/>
<keyword evidence="1" id="KW-0472">Membrane</keyword>
<evidence type="ECO:0000256" key="1">
    <source>
        <dbReference type="SAM" id="Phobius"/>
    </source>
</evidence>
<keyword evidence="1" id="KW-1133">Transmembrane helix</keyword>
<keyword evidence="3" id="KW-1185">Reference proteome</keyword>
<name>A0A3P1VCH2_9STRE</name>
<evidence type="ECO:0000313" key="3">
    <source>
        <dbReference type="Proteomes" id="UP000281771"/>
    </source>
</evidence>
<dbReference type="PROSITE" id="PS51257">
    <property type="entry name" value="PROKAR_LIPOPROTEIN"/>
    <property type="match status" value="1"/>
</dbReference>
<dbReference type="Proteomes" id="UP000281771">
    <property type="component" value="Unassembled WGS sequence"/>
</dbReference>
<organism evidence="2 3">
    <name type="scientific">Streptococcus minor</name>
    <dbReference type="NCBI Taxonomy" id="229549"/>
    <lineage>
        <taxon>Bacteria</taxon>
        <taxon>Bacillati</taxon>
        <taxon>Bacillota</taxon>
        <taxon>Bacilli</taxon>
        <taxon>Lactobacillales</taxon>
        <taxon>Streptococcaceae</taxon>
        <taxon>Streptococcus</taxon>
    </lineage>
</organism>
<keyword evidence="1" id="KW-0812">Transmembrane</keyword>
<evidence type="ECO:0000313" key="2">
    <source>
        <dbReference type="EMBL" id="RRD31085.1"/>
    </source>
</evidence>
<dbReference type="RefSeq" id="WP_124777338.1">
    <property type="nucleotide sequence ID" value="NZ_RQZA01000006.1"/>
</dbReference>
<reference evidence="2 3" key="1">
    <citation type="submission" date="2018-11" db="EMBL/GenBank/DDBJ databases">
        <title>Genomes From Bacteria Associated with the Canine Oral Cavity: a Test Case for Automated Genome-Based Taxonomic Assignment.</title>
        <authorList>
            <person name="Coil D.A."/>
            <person name="Jospin G."/>
            <person name="Darling A.E."/>
            <person name="Wallis C."/>
            <person name="Davis I.J."/>
            <person name="Harris S."/>
            <person name="Eisen J.A."/>
            <person name="Holcombe L.J."/>
            <person name="O'Flynn C."/>
        </authorList>
    </citation>
    <scope>NUCLEOTIDE SEQUENCE [LARGE SCALE GENOMIC DNA]</scope>
    <source>
        <strain evidence="2 3">OH4621_COT-116</strain>
    </source>
</reference>
<dbReference type="STRING" id="1123309.GCA_000377005_01887"/>